<dbReference type="OrthoDB" id="3532550at2"/>
<dbReference type="Proteomes" id="UP000005938">
    <property type="component" value="Unassembled WGS sequence"/>
</dbReference>
<organism evidence="1 2">
    <name type="scientific">Imtechella halotolerans K1</name>
    <dbReference type="NCBI Taxonomy" id="946077"/>
    <lineage>
        <taxon>Bacteria</taxon>
        <taxon>Pseudomonadati</taxon>
        <taxon>Bacteroidota</taxon>
        <taxon>Flavobacteriia</taxon>
        <taxon>Flavobacteriales</taxon>
        <taxon>Flavobacteriaceae</taxon>
        <taxon>Imtechella</taxon>
    </lineage>
</organism>
<dbReference type="RefSeq" id="WP_008238642.1">
    <property type="nucleotide sequence ID" value="NZ_AJJU01000005.1"/>
</dbReference>
<keyword evidence="2" id="KW-1185">Reference proteome</keyword>
<name>I0WG65_9FLAO</name>
<dbReference type="eggNOG" id="ENOG502ZU9I">
    <property type="taxonomic scope" value="Bacteria"/>
</dbReference>
<evidence type="ECO:0000313" key="1">
    <source>
        <dbReference type="EMBL" id="EID75381.1"/>
    </source>
</evidence>
<accession>I0WG65</accession>
<dbReference type="STRING" id="946077.W5A_06451"/>
<reference evidence="1 2" key="1">
    <citation type="journal article" date="2012" name="J. Bacteriol.">
        <title>Genome Sequence of the Halotolerant Bacterium Imtechella halotolerans K1T.</title>
        <authorList>
            <person name="Kumar S."/>
            <person name="Vikram S."/>
            <person name="Subramanian S."/>
            <person name="Raghava G.P."/>
            <person name="Pinnaka A.K."/>
        </authorList>
    </citation>
    <scope>NUCLEOTIDE SEQUENCE [LARGE SCALE GENOMIC DNA]</scope>
    <source>
        <strain evidence="1 2">K1</strain>
    </source>
</reference>
<sequence>MESDIYKKKELDKLTSNLTELLELILAELQQEIPEKEFTLTTIKANLYWSVQWKSTKLWKSERYLKESFQLKMYPDNEKWSLRGYHRVEDLFEQLEDTHFLHKEKSLRDFLTISNALREQIKYAIIKSVHQEFDPNY</sequence>
<gene>
    <name evidence="1" type="ORF">W5A_06451</name>
</gene>
<evidence type="ECO:0000313" key="2">
    <source>
        <dbReference type="Proteomes" id="UP000005938"/>
    </source>
</evidence>
<proteinExistence type="predicted"/>
<dbReference type="AlphaFoldDB" id="I0WG65"/>
<dbReference type="EMBL" id="AJJU01000005">
    <property type="protein sequence ID" value="EID75381.1"/>
    <property type="molecule type" value="Genomic_DNA"/>
</dbReference>
<protein>
    <submittedName>
        <fullName evidence="1">Uncharacterized protein</fullName>
    </submittedName>
</protein>
<comment type="caution">
    <text evidence="1">The sequence shown here is derived from an EMBL/GenBank/DDBJ whole genome shotgun (WGS) entry which is preliminary data.</text>
</comment>